<organism evidence="4 5">
    <name type="scientific">Rudanella paleaurantiibacter</name>
    <dbReference type="NCBI Taxonomy" id="2614655"/>
    <lineage>
        <taxon>Bacteria</taxon>
        <taxon>Pseudomonadati</taxon>
        <taxon>Bacteroidota</taxon>
        <taxon>Cytophagia</taxon>
        <taxon>Cytophagales</taxon>
        <taxon>Cytophagaceae</taxon>
        <taxon>Rudanella</taxon>
    </lineage>
</organism>
<protein>
    <submittedName>
        <fullName evidence="4">CHAT domain-containing protein</fullName>
    </submittedName>
</protein>
<dbReference type="InterPro" id="IPR011990">
    <property type="entry name" value="TPR-like_helical_dom_sf"/>
</dbReference>
<reference evidence="4 5" key="1">
    <citation type="submission" date="2019-10" db="EMBL/GenBank/DDBJ databases">
        <title>Rudanella paleaurantiibacter sp. nov., isolated from sludge.</title>
        <authorList>
            <person name="Xu S.Q."/>
        </authorList>
    </citation>
    <scope>NUCLEOTIDE SEQUENCE [LARGE SCALE GENOMIC DNA]</scope>
    <source>
        <strain evidence="4 5">HX-22-17</strain>
    </source>
</reference>
<dbReference type="Pfam" id="PF13374">
    <property type="entry name" value="TPR_10"/>
    <property type="match status" value="1"/>
</dbReference>
<evidence type="ECO:0000313" key="4">
    <source>
        <dbReference type="EMBL" id="KAB7730221.1"/>
    </source>
</evidence>
<dbReference type="PROSITE" id="PS50293">
    <property type="entry name" value="TPR_REGION"/>
    <property type="match status" value="1"/>
</dbReference>
<evidence type="ECO:0000313" key="5">
    <source>
        <dbReference type="Proteomes" id="UP000488299"/>
    </source>
</evidence>
<dbReference type="Proteomes" id="UP000488299">
    <property type="component" value="Unassembled WGS sequence"/>
</dbReference>
<keyword evidence="5" id="KW-1185">Reference proteome</keyword>
<dbReference type="EMBL" id="WELI01000005">
    <property type="protein sequence ID" value="KAB7730221.1"/>
    <property type="molecule type" value="Genomic_DNA"/>
</dbReference>
<proteinExistence type="predicted"/>
<dbReference type="Gene3D" id="1.25.40.10">
    <property type="entry name" value="Tetratricopeptide repeat domain"/>
    <property type="match status" value="2"/>
</dbReference>
<dbReference type="Pfam" id="PF13424">
    <property type="entry name" value="TPR_12"/>
    <property type="match status" value="1"/>
</dbReference>
<gene>
    <name evidence="4" type="ORF">F5984_13695</name>
</gene>
<dbReference type="InterPro" id="IPR024983">
    <property type="entry name" value="CHAT_dom"/>
</dbReference>
<dbReference type="AlphaFoldDB" id="A0A7J5TYR8"/>
<name>A0A7J5TYR8_9BACT</name>
<evidence type="ECO:0000256" key="2">
    <source>
        <dbReference type="SAM" id="Phobius"/>
    </source>
</evidence>
<dbReference type="PANTHER" id="PTHR10098">
    <property type="entry name" value="RAPSYN-RELATED"/>
    <property type="match status" value="1"/>
</dbReference>
<comment type="caution">
    <text evidence="4">The sequence shown here is derived from an EMBL/GenBank/DDBJ whole genome shotgun (WGS) entry which is preliminary data.</text>
</comment>
<feature type="repeat" description="TPR" evidence="1">
    <location>
        <begin position="158"/>
        <end position="191"/>
    </location>
</feature>
<sequence length="933" mass="106319">MKRPYVICLLWVGCWYVGTLFAQTEAKLRVAERVYAYALSQFSQPVPDERSDSTALANFLKVTSLVKPEPASARLLTSSYLYAGIINQDDNRQSEALRLYQRSIQIGNRFRLPDTLLFKPYLYAGTAHYYLHAFDSSTYYYEKAEQIYLRNPHLPEAQRLYNSFGVLYYEAGNYQQSINYFQKALQLNEQQKGGRKNDFFVRYTSNIASALLHLEQYESAANLYKKLLPLHNNRAELLINLGITYVGKKDPKQALYYLKQIGPIEDRYQILYENTLARAYIQLQEYDRATQILTQAMQKYERQLSQNQASTKNKNLGLSYKLLGDVAAEQAQYRQAVTLYQQAIIQLDYDFNDPNPQANPTHFNGDFTSFLLFESLAAKAASLEKIARLSGDVRAMEMAVSTYRSALNLANYIEKSFDTEQSRLFVVNKGYPVLQRAVTLLVYAYDRTNNPKYLEKAFRRCEQGKAAVLYIGQKENESKANTGIPDSLLQQERNLRFAISHLFMRLDRSSTQSEVAQIRGQIRDKEVELSRLADRLHDYPDYYQKKFGTDSVNVQMLRQKVLNPRRAIVSYFQTDQMTYTFLLTDDQLRLFRTPNDSVFRHHLRGLIGTLKQVIPGEQYPGVTSARYLYDRLIKPLEKDLKGVQSLIVIPHGDLTQLSFDVLENAQQQYLVERFDITYQYSTAFLRVEAIPQLEDGLVLSVAPFNHSTNLGGFEPLPASGQEVSSLEGIKLLNTEATKSRFLELAKEASVIHLATHAVANDGQPSRSFIAFTPQSADNRLYAHELQFGVFDRAKLIFLSACETASGQLIDGEGVMSLSRALSYAGCPNLITSLWKAEDRATAYISMKFYCHLREGNSVARSLQLAKLDLLRDGRYAQFHSPQYWSHLVFIGSPSEPEAPFNARTIGLLAVALLLMGGGAWRLMKQKKVTAIAQ</sequence>
<evidence type="ECO:0000259" key="3">
    <source>
        <dbReference type="Pfam" id="PF12770"/>
    </source>
</evidence>
<keyword evidence="1" id="KW-0802">TPR repeat</keyword>
<dbReference type="PROSITE" id="PS50005">
    <property type="entry name" value="TPR"/>
    <property type="match status" value="1"/>
</dbReference>
<dbReference type="Pfam" id="PF12770">
    <property type="entry name" value="CHAT"/>
    <property type="match status" value="1"/>
</dbReference>
<keyword evidence="2" id="KW-0472">Membrane</keyword>
<keyword evidence="2" id="KW-1133">Transmembrane helix</keyword>
<dbReference type="SUPFAM" id="SSF48452">
    <property type="entry name" value="TPR-like"/>
    <property type="match status" value="2"/>
</dbReference>
<dbReference type="RefSeq" id="WP_152124820.1">
    <property type="nucleotide sequence ID" value="NZ_WELI01000005.1"/>
</dbReference>
<evidence type="ECO:0000256" key="1">
    <source>
        <dbReference type="PROSITE-ProRule" id="PRU00339"/>
    </source>
</evidence>
<accession>A0A7J5TYR8</accession>
<feature type="domain" description="CHAT" evidence="3">
    <location>
        <begin position="624"/>
        <end position="892"/>
    </location>
</feature>
<feature type="transmembrane region" description="Helical" evidence="2">
    <location>
        <begin position="905"/>
        <end position="923"/>
    </location>
</feature>
<dbReference type="InterPro" id="IPR019734">
    <property type="entry name" value="TPR_rpt"/>
</dbReference>
<dbReference type="SMART" id="SM00028">
    <property type="entry name" value="TPR"/>
    <property type="match status" value="7"/>
</dbReference>
<dbReference type="PANTHER" id="PTHR10098:SF108">
    <property type="entry name" value="TETRATRICOPEPTIDE REPEAT PROTEIN 28"/>
    <property type="match status" value="1"/>
</dbReference>
<keyword evidence="2" id="KW-0812">Transmembrane</keyword>